<accession>A0A1H3DE96</accession>
<dbReference type="Proteomes" id="UP000183076">
    <property type="component" value="Unassembled WGS sequence"/>
</dbReference>
<evidence type="ECO:0000313" key="6">
    <source>
        <dbReference type="Proteomes" id="UP000183076"/>
    </source>
</evidence>
<evidence type="ECO:0000256" key="3">
    <source>
        <dbReference type="SAM" id="MobiDB-lite"/>
    </source>
</evidence>
<protein>
    <submittedName>
        <fullName evidence="5">Transcriptional regulator, TetR family</fullName>
    </submittedName>
</protein>
<reference evidence="6" key="1">
    <citation type="submission" date="2016-10" db="EMBL/GenBank/DDBJ databases">
        <authorList>
            <person name="Varghese N."/>
            <person name="Submissions S."/>
        </authorList>
    </citation>
    <scope>NUCLEOTIDE SEQUENCE [LARGE SCALE GENOMIC DNA]</scope>
    <source>
        <strain evidence="6">DSM 10014</strain>
    </source>
</reference>
<feature type="region of interest" description="Disordered" evidence="3">
    <location>
        <begin position="1"/>
        <end position="24"/>
    </location>
</feature>
<evidence type="ECO:0000259" key="4">
    <source>
        <dbReference type="PROSITE" id="PS50977"/>
    </source>
</evidence>
<dbReference type="InterPro" id="IPR050624">
    <property type="entry name" value="HTH-type_Tx_Regulator"/>
</dbReference>
<organism evidence="5 6">
    <name type="scientific">Sulfitobacter pontiacus</name>
    <dbReference type="NCBI Taxonomy" id="60137"/>
    <lineage>
        <taxon>Bacteria</taxon>
        <taxon>Pseudomonadati</taxon>
        <taxon>Pseudomonadota</taxon>
        <taxon>Alphaproteobacteria</taxon>
        <taxon>Rhodobacterales</taxon>
        <taxon>Roseobacteraceae</taxon>
        <taxon>Sulfitobacter</taxon>
    </lineage>
</organism>
<keyword evidence="1 2" id="KW-0238">DNA-binding</keyword>
<dbReference type="Gene3D" id="1.10.357.10">
    <property type="entry name" value="Tetracycline Repressor, domain 2"/>
    <property type="match status" value="1"/>
</dbReference>
<dbReference type="SUPFAM" id="SSF46689">
    <property type="entry name" value="Homeodomain-like"/>
    <property type="match status" value="1"/>
</dbReference>
<proteinExistence type="predicted"/>
<dbReference type="InterPro" id="IPR001647">
    <property type="entry name" value="HTH_TetR"/>
</dbReference>
<dbReference type="GO" id="GO:0003677">
    <property type="term" value="F:DNA binding"/>
    <property type="evidence" value="ECO:0007669"/>
    <property type="project" value="UniProtKB-UniRule"/>
</dbReference>
<feature type="DNA-binding region" description="H-T-H motif" evidence="2">
    <location>
        <begin position="45"/>
        <end position="64"/>
    </location>
</feature>
<dbReference type="InterPro" id="IPR009057">
    <property type="entry name" value="Homeodomain-like_sf"/>
</dbReference>
<dbReference type="GeneID" id="94022551"/>
<dbReference type="Pfam" id="PF00440">
    <property type="entry name" value="TetR_N"/>
    <property type="match status" value="1"/>
</dbReference>
<name>A0A1H3DE96_9RHOB</name>
<dbReference type="PROSITE" id="PS50977">
    <property type="entry name" value="HTH_TETR_2"/>
    <property type="match status" value="1"/>
</dbReference>
<sequence>MNDMTQTGKLADRKANKARKRENRKREIAQSAISALKLYGYARTTLRDIASQSEMSLGSLHYYFEDKDELLIYCVRQYKSEFARTISASVSGISNPDRIKTAFCTALAETISTEAELHRLWYDIRNQALFDQAFVPVVDEIEEQLIEMMNPIASERKAKELLYLRFDGAFRYLLQLSVSGRPRELGEMTEVLKAAAG</sequence>
<evidence type="ECO:0000256" key="2">
    <source>
        <dbReference type="PROSITE-ProRule" id="PRU00335"/>
    </source>
</evidence>
<dbReference type="PANTHER" id="PTHR43479:SF11">
    <property type="entry name" value="ACREF_ENVCD OPERON REPRESSOR-RELATED"/>
    <property type="match status" value="1"/>
</dbReference>
<evidence type="ECO:0000313" key="5">
    <source>
        <dbReference type="EMBL" id="SDX64832.1"/>
    </source>
</evidence>
<dbReference type="EMBL" id="FNNB01000010">
    <property type="protein sequence ID" value="SDX64832.1"/>
    <property type="molecule type" value="Genomic_DNA"/>
</dbReference>
<evidence type="ECO:0000256" key="1">
    <source>
        <dbReference type="ARBA" id="ARBA00023125"/>
    </source>
</evidence>
<gene>
    <name evidence="5" type="ORF">SAMN04488041_11077</name>
</gene>
<dbReference type="STRING" id="60137.SAMN04488041_11077"/>
<dbReference type="AlphaFoldDB" id="A0A1H3DE96"/>
<dbReference type="PANTHER" id="PTHR43479">
    <property type="entry name" value="ACREF/ENVCD OPERON REPRESSOR-RELATED"/>
    <property type="match status" value="1"/>
</dbReference>
<feature type="domain" description="HTH tetR-type" evidence="4">
    <location>
        <begin position="22"/>
        <end position="82"/>
    </location>
</feature>
<dbReference type="RefSeq" id="WP_074637561.1">
    <property type="nucleotide sequence ID" value="NZ_CP160850.1"/>
</dbReference>